<accession>A0A158B0L4</accession>
<evidence type="ECO:0000313" key="4">
    <source>
        <dbReference type="Proteomes" id="UP000054596"/>
    </source>
</evidence>
<keyword evidence="1" id="KW-1277">Toxin-antitoxin system</keyword>
<dbReference type="STRING" id="1777143.AWB82_03312"/>
<dbReference type="OrthoDB" id="6460605at2"/>
<evidence type="ECO:0008006" key="5">
    <source>
        <dbReference type="Google" id="ProtNLM"/>
    </source>
</evidence>
<gene>
    <name evidence="3" type="ORF">AWB82_03312</name>
</gene>
<dbReference type="InterPro" id="IPR010985">
    <property type="entry name" value="Ribbon_hlx_hlx"/>
</dbReference>
<organism evidence="3 4">
    <name type="scientific">Caballeronia glebae</name>
    <dbReference type="NCBI Taxonomy" id="1777143"/>
    <lineage>
        <taxon>Bacteria</taxon>
        <taxon>Pseudomonadati</taxon>
        <taxon>Pseudomonadota</taxon>
        <taxon>Betaproteobacteria</taxon>
        <taxon>Burkholderiales</taxon>
        <taxon>Burkholderiaceae</taxon>
        <taxon>Caballeronia</taxon>
    </lineage>
</organism>
<protein>
    <recommendedName>
        <fullName evidence="5">DUF1778 domain-containing protein</fullName>
    </recommendedName>
</protein>
<dbReference type="AlphaFoldDB" id="A0A158B0L4"/>
<dbReference type="Proteomes" id="UP000054596">
    <property type="component" value="Unassembled WGS sequence"/>
</dbReference>
<proteinExistence type="inferred from homology"/>
<evidence type="ECO:0000256" key="2">
    <source>
        <dbReference type="ARBA" id="ARBA00049988"/>
    </source>
</evidence>
<name>A0A158B0L4_9BURK</name>
<sequence>MPRTAVEDNQRMNLRVPPEVKSRLARAASLNHLDLTSFVTQAALREADAVIAAAEKIKLSEDSYLRVLSLLENPPEPNEKLLAAAKAMPKSV</sequence>
<keyword evidence="4" id="KW-1185">Reference proteome</keyword>
<comment type="similarity">
    <text evidence="2">Belongs to the TacA antitoxin family.</text>
</comment>
<comment type="caution">
    <text evidence="3">The sequence shown here is derived from an EMBL/GenBank/DDBJ whole genome shotgun (WGS) entry which is preliminary data.</text>
</comment>
<reference evidence="3" key="1">
    <citation type="submission" date="2016-01" db="EMBL/GenBank/DDBJ databases">
        <authorList>
            <person name="Peeters C."/>
        </authorList>
    </citation>
    <scope>NUCLEOTIDE SEQUENCE [LARGE SCALE GENOMIC DNA]</scope>
    <source>
        <strain evidence="3">LMG 29325</strain>
    </source>
</reference>
<evidence type="ECO:0000313" key="3">
    <source>
        <dbReference type="EMBL" id="SAK63450.1"/>
    </source>
</evidence>
<dbReference type="PANTHER" id="PTHR35401">
    <property type="entry name" value="COPG FAMILY HELIX-TURN-HELIX PROTEIN-RELATED-RELATED"/>
    <property type="match status" value="1"/>
</dbReference>
<dbReference type="SUPFAM" id="SSF47598">
    <property type="entry name" value="Ribbon-helix-helix"/>
    <property type="match status" value="1"/>
</dbReference>
<dbReference type="Pfam" id="PF08681">
    <property type="entry name" value="TacA1"/>
    <property type="match status" value="1"/>
</dbReference>
<dbReference type="EMBL" id="FCOJ02000021">
    <property type="protein sequence ID" value="SAK63450.1"/>
    <property type="molecule type" value="Genomic_DNA"/>
</dbReference>
<dbReference type="PANTHER" id="PTHR35401:SF2">
    <property type="entry name" value="ABC-TYPE TRANSPORT SYSTEM"/>
    <property type="match status" value="1"/>
</dbReference>
<dbReference type="InterPro" id="IPR014795">
    <property type="entry name" value="TacA_1-like"/>
</dbReference>
<evidence type="ECO:0000256" key="1">
    <source>
        <dbReference type="ARBA" id="ARBA00022649"/>
    </source>
</evidence>
<dbReference type="RefSeq" id="WP_086968978.1">
    <property type="nucleotide sequence ID" value="NZ_FCOJ02000021.1"/>
</dbReference>
<dbReference type="Gene3D" id="1.20.5.780">
    <property type="entry name" value="Single helix bin"/>
    <property type="match status" value="1"/>
</dbReference>
<dbReference type="GO" id="GO:0006355">
    <property type="term" value="P:regulation of DNA-templated transcription"/>
    <property type="evidence" value="ECO:0007669"/>
    <property type="project" value="InterPro"/>
</dbReference>